<protein>
    <submittedName>
        <fullName evidence="2">3-beta-hydroxy-Delta(5)-steroid dehydrogenase</fullName>
    </submittedName>
</protein>
<dbReference type="InterPro" id="IPR001509">
    <property type="entry name" value="Epimerase_deHydtase"/>
</dbReference>
<dbReference type="Proteomes" id="UP000617979">
    <property type="component" value="Unassembled WGS sequence"/>
</dbReference>
<dbReference type="SUPFAM" id="SSF51735">
    <property type="entry name" value="NAD(P)-binding Rossmann-fold domains"/>
    <property type="match status" value="1"/>
</dbReference>
<feature type="domain" description="NAD-dependent epimerase/dehydratase" evidence="1">
    <location>
        <begin position="7"/>
        <end position="226"/>
    </location>
</feature>
<accession>A0ABQ1GVG9</accession>
<dbReference type="InterPro" id="IPR051783">
    <property type="entry name" value="NAD(P)-dependent_oxidoreduct"/>
</dbReference>
<dbReference type="Gene3D" id="3.40.50.720">
    <property type="entry name" value="NAD(P)-binding Rossmann-like Domain"/>
    <property type="match status" value="1"/>
</dbReference>
<dbReference type="Pfam" id="PF01370">
    <property type="entry name" value="Epimerase"/>
    <property type="match status" value="1"/>
</dbReference>
<evidence type="ECO:0000259" key="1">
    <source>
        <dbReference type="Pfam" id="PF01370"/>
    </source>
</evidence>
<gene>
    <name evidence="2" type="ORF">GCM10007416_25030</name>
</gene>
<comment type="caution">
    <text evidence="2">The sequence shown here is derived from an EMBL/GenBank/DDBJ whole genome shotgun (WGS) entry which is preliminary data.</text>
</comment>
<dbReference type="PANTHER" id="PTHR48079:SF6">
    <property type="entry name" value="NAD(P)-BINDING DOMAIN-CONTAINING PROTEIN-RELATED"/>
    <property type="match status" value="1"/>
</dbReference>
<evidence type="ECO:0000313" key="2">
    <source>
        <dbReference type="EMBL" id="GGA50845.1"/>
    </source>
</evidence>
<proteinExistence type="predicted"/>
<reference evidence="3" key="1">
    <citation type="journal article" date="2019" name="Int. J. Syst. Evol. Microbiol.">
        <title>The Global Catalogue of Microorganisms (GCM) 10K type strain sequencing project: providing services to taxonomists for standard genome sequencing and annotation.</title>
        <authorList>
            <consortium name="The Broad Institute Genomics Platform"/>
            <consortium name="The Broad Institute Genome Sequencing Center for Infectious Disease"/>
            <person name="Wu L."/>
            <person name="Ma J."/>
        </authorList>
    </citation>
    <scope>NUCLEOTIDE SEQUENCE [LARGE SCALE GENOMIC DNA]</scope>
    <source>
        <strain evidence="3">CGMCC 1.12404</strain>
    </source>
</reference>
<dbReference type="PANTHER" id="PTHR48079">
    <property type="entry name" value="PROTEIN YEEZ"/>
    <property type="match status" value="1"/>
</dbReference>
<evidence type="ECO:0000313" key="3">
    <source>
        <dbReference type="Proteomes" id="UP000617979"/>
    </source>
</evidence>
<dbReference type="EMBL" id="BMEX01000009">
    <property type="protein sequence ID" value="GGA50845.1"/>
    <property type="molecule type" value="Genomic_DNA"/>
</dbReference>
<name>A0ABQ1GVG9_9BACL</name>
<dbReference type="InterPro" id="IPR036291">
    <property type="entry name" value="NAD(P)-bd_dom_sf"/>
</dbReference>
<sequence>MSQPTATVFGGSGGMGQYVVRELYRKGYRVRVVARSEEKIKKRLHDVDVEVLTGDAMDPRLTRRACEDSSLVFHSIGFPYLEWEEKQFPVMESLLKGASGDGRTFVLVHSIHSYGIPNTNPVSEDHPTRPKTKKGKIRLKMEQMLQEAHDHGDVQGVIVRFPDFYGPHATNSYMDYIVSTALKKKKIHWIGPLEVKREYIYVPDGAKALVELALSGKAGGEAWNIGGQEVSGTKILDTIGKILDKDLSGKSIPKWMLRMMGWFNPDMKEMVELFYLYEDRFVLDCTKYEKRMGRIPVTPLDQGIQETLRAKRDWGSSEFNT</sequence>
<keyword evidence="3" id="KW-1185">Reference proteome</keyword>
<organism evidence="2 3">
    <name type="scientific">Kroppenstedtia guangzhouensis</name>
    <dbReference type="NCBI Taxonomy" id="1274356"/>
    <lineage>
        <taxon>Bacteria</taxon>
        <taxon>Bacillati</taxon>
        <taxon>Bacillota</taxon>
        <taxon>Bacilli</taxon>
        <taxon>Bacillales</taxon>
        <taxon>Thermoactinomycetaceae</taxon>
        <taxon>Kroppenstedtia</taxon>
    </lineage>
</organism>